<sequence length="60" mass="6954">MARVMKRIKLIRTRDLEDFPPELLHHIQSLFPLKEAARTSVLSKAWLNAWSSIPTLKDIA</sequence>
<comment type="caution">
    <text evidence="2">The sequence shown here is derived from an EMBL/GenBank/DDBJ whole genome shotgun (WGS) entry which is preliminary data.</text>
</comment>
<keyword evidence="3" id="KW-1185">Reference proteome</keyword>
<evidence type="ECO:0000259" key="1">
    <source>
        <dbReference type="Pfam" id="PF00646"/>
    </source>
</evidence>
<reference evidence="2" key="1">
    <citation type="journal article" date="2022" name="Int. J. Mol. Sci.">
        <title>Draft Genome of Tanacetum Coccineum: Genomic Comparison of Closely Related Tanacetum-Family Plants.</title>
        <authorList>
            <person name="Yamashiro T."/>
            <person name="Shiraishi A."/>
            <person name="Nakayama K."/>
            <person name="Satake H."/>
        </authorList>
    </citation>
    <scope>NUCLEOTIDE SEQUENCE</scope>
</reference>
<feature type="domain" description="F-box" evidence="1">
    <location>
        <begin position="16"/>
        <end position="54"/>
    </location>
</feature>
<evidence type="ECO:0000313" key="3">
    <source>
        <dbReference type="Proteomes" id="UP001151760"/>
    </source>
</evidence>
<evidence type="ECO:0000313" key="2">
    <source>
        <dbReference type="EMBL" id="GJT35248.1"/>
    </source>
</evidence>
<dbReference type="InterPro" id="IPR001810">
    <property type="entry name" value="F-box_dom"/>
</dbReference>
<dbReference type="Proteomes" id="UP001151760">
    <property type="component" value="Unassembled WGS sequence"/>
</dbReference>
<dbReference type="EMBL" id="BQNB010015034">
    <property type="protein sequence ID" value="GJT35248.1"/>
    <property type="molecule type" value="Genomic_DNA"/>
</dbReference>
<reference evidence="2" key="2">
    <citation type="submission" date="2022-01" db="EMBL/GenBank/DDBJ databases">
        <authorList>
            <person name="Yamashiro T."/>
            <person name="Shiraishi A."/>
            <person name="Satake H."/>
            <person name="Nakayama K."/>
        </authorList>
    </citation>
    <scope>NUCLEOTIDE SEQUENCE</scope>
</reference>
<name>A0ABQ5DAB7_9ASTR</name>
<proteinExistence type="predicted"/>
<gene>
    <name evidence="2" type="ORF">Tco_0925667</name>
</gene>
<protein>
    <submittedName>
        <fullName evidence="2">F-box/LRR-repeat protein</fullName>
    </submittedName>
</protein>
<dbReference type="Pfam" id="PF00646">
    <property type="entry name" value="F-box"/>
    <property type="match status" value="1"/>
</dbReference>
<organism evidence="2 3">
    <name type="scientific">Tanacetum coccineum</name>
    <dbReference type="NCBI Taxonomy" id="301880"/>
    <lineage>
        <taxon>Eukaryota</taxon>
        <taxon>Viridiplantae</taxon>
        <taxon>Streptophyta</taxon>
        <taxon>Embryophyta</taxon>
        <taxon>Tracheophyta</taxon>
        <taxon>Spermatophyta</taxon>
        <taxon>Magnoliopsida</taxon>
        <taxon>eudicotyledons</taxon>
        <taxon>Gunneridae</taxon>
        <taxon>Pentapetalae</taxon>
        <taxon>asterids</taxon>
        <taxon>campanulids</taxon>
        <taxon>Asterales</taxon>
        <taxon>Asteraceae</taxon>
        <taxon>Asteroideae</taxon>
        <taxon>Anthemideae</taxon>
        <taxon>Anthemidinae</taxon>
        <taxon>Tanacetum</taxon>
    </lineage>
</organism>
<dbReference type="InterPro" id="IPR036047">
    <property type="entry name" value="F-box-like_dom_sf"/>
</dbReference>
<dbReference type="SUPFAM" id="SSF81383">
    <property type="entry name" value="F-box domain"/>
    <property type="match status" value="1"/>
</dbReference>
<accession>A0ABQ5DAB7</accession>
<feature type="non-terminal residue" evidence="2">
    <location>
        <position position="60"/>
    </location>
</feature>